<dbReference type="InterPro" id="IPR002591">
    <property type="entry name" value="Phosphodiest/P_Trfase"/>
</dbReference>
<dbReference type="EMBL" id="BAABJX010000032">
    <property type="protein sequence ID" value="GAA4835756.1"/>
    <property type="molecule type" value="Genomic_DNA"/>
</dbReference>
<accession>A0ABP9D9R8</accession>
<keyword evidence="2" id="KW-1185">Reference proteome</keyword>
<reference evidence="2" key="1">
    <citation type="journal article" date="2019" name="Int. J. Syst. Evol. Microbiol.">
        <title>The Global Catalogue of Microorganisms (GCM) 10K type strain sequencing project: providing services to taxonomists for standard genome sequencing and annotation.</title>
        <authorList>
            <consortium name="The Broad Institute Genomics Platform"/>
            <consortium name="The Broad Institute Genome Sequencing Center for Infectious Disease"/>
            <person name="Wu L."/>
            <person name="Ma J."/>
        </authorList>
    </citation>
    <scope>NUCLEOTIDE SEQUENCE [LARGE SCALE GENOMIC DNA]</scope>
    <source>
        <strain evidence="2">JCM 18326</strain>
    </source>
</reference>
<dbReference type="Pfam" id="PF01663">
    <property type="entry name" value="Phosphodiest"/>
    <property type="match status" value="1"/>
</dbReference>
<dbReference type="Proteomes" id="UP001500298">
    <property type="component" value="Unassembled WGS sequence"/>
</dbReference>
<sequence length="454" mass="51776">MNRTAVLNVVGLSSNLLAMMPFLSQWLDNNKYAKVQPAFPAVTTTAQYTYLTGCAPKEHGIVGNGWYFREECEVKFWRQSANLVQQTTLWERLKEEDPSFTCANMFWWYNMYSSADFSVTPRPIYTADGRKIPDVYANPLSLRDRLQKKLGRFPLFEFWGPNTSINSSQWIAKAAMLVDEWHAPTLNLIYLPHLDYCLQKYGHDYQKIAQDLKELDELLHSLITYFESLSVEVVVLSEYGITNVDTTIALNRLLRTHGFITVKEELGKELLDPGASRAFAVADHQVAHVYVKDAKDIPIVRELLKAQEGIAEVLDADGKKSLGVDHDRAGELIAIAKENVWFTYYYWLNDAKAPDFAPTVDIHRKPGYDPAELFIDPEIKYPKAKVIGKLLLKKMGFRTLLDVIPLEGSFVKGSHGVRPQSKDYWPIYASSNLETEEVAASDVYHLLYKTIYPN</sequence>
<name>A0ABP9D9R8_9BACT</name>
<proteinExistence type="predicted"/>
<dbReference type="PANTHER" id="PTHR10151:SF120">
    <property type="entry name" value="BIS(5'-ADENOSYL)-TRIPHOSPHATASE"/>
    <property type="match status" value="1"/>
</dbReference>
<gene>
    <name evidence="1" type="ORF">GCM10023331_21290</name>
</gene>
<comment type="caution">
    <text evidence="1">The sequence shown here is derived from an EMBL/GenBank/DDBJ whole genome shotgun (WGS) entry which is preliminary data.</text>
</comment>
<organism evidence="1 2">
    <name type="scientific">Algivirga pacifica</name>
    <dbReference type="NCBI Taxonomy" id="1162670"/>
    <lineage>
        <taxon>Bacteria</taxon>
        <taxon>Pseudomonadati</taxon>
        <taxon>Bacteroidota</taxon>
        <taxon>Cytophagia</taxon>
        <taxon>Cytophagales</taxon>
        <taxon>Flammeovirgaceae</taxon>
        <taxon>Algivirga</taxon>
    </lineage>
</organism>
<dbReference type="RefSeq" id="WP_345371626.1">
    <property type="nucleotide sequence ID" value="NZ_BAABJX010000032.1"/>
</dbReference>
<dbReference type="Gene3D" id="3.40.720.10">
    <property type="entry name" value="Alkaline Phosphatase, subunit A"/>
    <property type="match status" value="1"/>
</dbReference>
<dbReference type="SUPFAM" id="SSF53649">
    <property type="entry name" value="Alkaline phosphatase-like"/>
    <property type="match status" value="1"/>
</dbReference>
<protein>
    <submittedName>
        <fullName evidence="1">Alkaline phosphatase family protein</fullName>
    </submittedName>
</protein>
<dbReference type="PANTHER" id="PTHR10151">
    <property type="entry name" value="ECTONUCLEOTIDE PYROPHOSPHATASE/PHOSPHODIESTERASE"/>
    <property type="match status" value="1"/>
</dbReference>
<evidence type="ECO:0000313" key="2">
    <source>
        <dbReference type="Proteomes" id="UP001500298"/>
    </source>
</evidence>
<evidence type="ECO:0000313" key="1">
    <source>
        <dbReference type="EMBL" id="GAA4835756.1"/>
    </source>
</evidence>
<dbReference type="InterPro" id="IPR017850">
    <property type="entry name" value="Alkaline_phosphatase_core_sf"/>
</dbReference>